<keyword evidence="3" id="KW-1185">Reference proteome</keyword>
<evidence type="ECO:0000313" key="3">
    <source>
        <dbReference type="Proteomes" id="UP000540685"/>
    </source>
</evidence>
<dbReference type="Proteomes" id="UP000540685">
    <property type="component" value="Unassembled WGS sequence"/>
</dbReference>
<evidence type="ECO:0000313" key="2">
    <source>
        <dbReference type="EMBL" id="MBB5821849.1"/>
    </source>
</evidence>
<accession>A0A7W9MIV4</accession>
<evidence type="ECO:0000256" key="1">
    <source>
        <dbReference type="SAM" id="Coils"/>
    </source>
</evidence>
<organism evidence="2 3">
    <name type="scientific">Streptosporangium becharense</name>
    <dbReference type="NCBI Taxonomy" id="1816182"/>
    <lineage>
        <taxon>Bacteria</taxon>
        <taxon>Bacillati</taxon>
        <taxon>Actinomycetota</taxon>
        <taxon>Actinomycetes</taxon>
        <taxon>Streptosporangiales</taxon>
        <taxon>Streptosporangiaceae</taxon>
        <taxon>Streptosporangium</taxon>
    </lineage>
</organism>
<reference evidence="2 3" key="1">
    <citation type="submission" date="2020-08" db="EMBL/GenBank/DDBJ databases">
        <title>Sequencing the genomes of 1000 actinobacteria strains.</title>
        <authorList>
            <person name="Klenk H.-P."/>
        </authorList>
    </citation>
    <scope>NUCLEOTIDE SEQUENCE [LARGE SCALE GENOMIC DNA]</scope>
    <source>
        <strain evidence="2 3">DSM 46887</strain>
    </source>
</reference>
<dbReference type="AlphaFoldDB" id="A0A7W9MIV4"/>
<keyword evidence="1" id="KW-0175">Coiled coil</keyword>
<dbReference type="RefSeq" id="WP_184540981.1">
    <property type="nucleotide sequence ID" value="NZ_JACHMP010000001.1"/>
</dbReference>
<protein>
    <submittedName>
        <fullName evidence="2">Putative nuclease with TOPRIM domain</fullName>
    </submittedName>
</protein>
<gene>
    <name evidence="2" type="ORF">F4562_004911</name>
</gene>
<dbReference type="EMBL" id="JACHMP010000001">
    <property type="protein sequence ID" value="MBB5821849.1"/>
    <property type="molecule type" value="Genomic_DNA"/>
</dbReference>
<proteinExistence type="predicted"/>
<comment type="caution">
    <text evidence="2">The sequence shown here is derived from an EMBL/GenBank/DDBJ whole genome shotgun (WGS) entry which is preliminary data.</text>
</comment>
<name>A0A7W9MIV4_9ACTN</name>
<feature type="coiled-coil region" evidence="1">
    <location>
        <begin position="7"/>
        <end position="66"/>
    </location>
</feature>
<sequence length="69" mass="7915">MSVEDELRQVEEDIERLRAEVSELRSQVGELGPGDAVDRSLLINQADDQETLLGELEARRERLLQRLEP</sequence>